<evidence type="ECO:0000256" key="1">
    <source>
        <dbReference type="ARBA" id="ARBA00022676"/>
    </source>
</evidence>
<proteinExistence type="predicted"/>
<dbReference type="InterPro" id="IPR050748">
    <property type="entry name" value="Glycosyltrans_8_dom-fam"/>
</dbReference>
<protein>
    <submittedName>
        <fullName evidence="5">DUF4422 domain-containing protein</fullName>
    </submittedName>
</protein>
<dbReference type="GO" id="GO:0046872">
    <property type="term" value="F:metal ion binding"/>
    <property type="evidence" value="ECO:0007669"/>
    <property type="project" value="UniProtKB-KW"/>
</dbReference>
<dbReference type="PANTHER" id="PTHR13778:SF47">
    <property type="entry name" value="LIPOPOLYSACCHARIDE 1,3-GALACTOSYLTRANSFERASE"/>
    <property type="match status" value="1"/>
</dbReference>
<dbReference type="GeneID" id="98661247"/>
<feature type="domain" description="DUF4422" evidence="4">
    <location>
        <begin position="5"/>
        <end position="241"/>
    </location>
</feature>
<dbReference type="Pfam" id="PF14393">
    <property type="entry name" value="DUF4422"/>
    <property type="match status" value="1"/>
</dbReference>
<evidence type="ECO:0000313" key="5">
    <source>
        <dbReference type="EMBL" id="MCC2176484.1"/>
    </source>
</evidence>
<dbReference type="PANTHER" id="PTHR13778">
    <property type="entry name" value="GLYCOSYLTRANSFERASE 8 DOMAIN-CONTAINING PROTEIN"/>
    <property type="match status" value="1"/>
</dbReference>
<dbReference type="Proteomes" id="UP001298753">
    <property type="component" value="Unassembled WGS sequence"/>
</dbReference>
<dbReference type="InterPro" id="IPR002495">
    <property type="entry name" value="Glyco_trans_8"/>
</dbReference>
<dbReference type="EMBL" id="JAJEPX010000010">
    <property type="protein sequence ID" value="MCC2176484.1"/>
    <property type="molecule type" value="Genomic_DNA"/>
</dbReference>
<dbReference type="InterPro" id="IPR029044">
    <property type="entry name" value="Nucleotide-diphossugar_trans"/>
</dbReference>
<keyword evidence="2" id="KW-0808">Transferase</keyword>
<comment type="caution">
    <text evidence="5">The sequence shown here is derived from an EMBL/GenBank/DDBJ whole genome shotgun (WGS) entry which is preliminary data.</text>
</comment>
<evidence type="ECO:0000259" key="4">
    <source>
        <dbReference type="Pfam" id="PF14393"/>
    </source>
</evidence>
<dbReference type="Pfam" id="PF01501">
    <property type="entry name" value="Glyco_transf_8"/>
    <property type="match status" value="1"/>
</dbReference>
<dbReference type="Gene3D" id="3.90.550.10">
    <property type="entry name" value="Spore Coat Polysaccharide Biosynthesis Protein SpsA, Chain A"/>
    <property type="match status" value="1"/>
</dbReference>
<dbReference type="InterPro" id="IPR025536">
    <property type="entry name" value="DUF4422"/>
</dbReference>
<reference evidence="5 6" key="1">
    <citation type="submission" date="2021-10" db="EMBL/GenBank/DDBJ databases">
        <title>Anaerobic single-cell dispensing facilitates the cultivation of human gut bacteria.</title>
        <authorList>
            <person name="Afrizal A."/>
        </authorList>
    </citation>
    <scope>NUCLEOTIDE SEQUENCE [LARGE SCALE GENOMIC DNA]</scope>
    <source>
        <strain evidence="5 6">CLA-AA-H270</strain>
    </source>
</reference>
<evidence type="ECO:0000313" key="6">
    <source>
        <dbReference type="Proteomes" id="UP001298753"/>
    </source>
</evidence>
<keyword evidence="1" id="KW-0328">Glycosyltransferase</keyword>
<evidence type="ECO:0000256" key="3">
    <source>
        <dbReference type="ARBA" id="ARBA00022723"/>
    </source>
</evidence>
<accession>A0AAW4VUA7</accession>
<keyword evidence="3" id="KW-0479">Metal-binding</keyword>
<sequence length="617" mass="72305">MDISILVSVHKPSEVLENKYIKSIQVGSALAKRRLDTTFHDDEGENISTLNKSYCELTAQYWAWKNLDADYYGFCHYRRYFNFSDKEYKEDAFGNIVCSYLEDGVRKKFGIDEPHIEKLVSQYDIITTERKNLRHLAGGYRSVIDQYEAAPLLHGKDLHAVLDIIDEKFPAYSKAAHAHCEGHITSFCNMYILKKEIFFGYCEWMFAVLEEFCKRTDMSKYSTEAFRTPGHLSERLWGIYYLYLQEHHPEYKKKELQCVFFEKTDPQSLLEPAFSQNSIPVVMAANNRFVPMFAACTRSLINHTSSENNYDLILLQSDITPENKQKLSAMVEPYPNISLRFFDAARLLTNYKLKANAHISVETYYRFLIQDVLPDYDKILYIDCDLIVNADVAELYHTDVDGYMLAAVRDADFLGQINGANPATKKYCETDFRMKDPYNYFQAGVLLLNTKEMRTAYTLDQWLTFASQPYKYNDQDVLNLYCEGRVKYLDMAWNLITDCDHTRVSHVIVHAPAYIMEEYQKAHANPKMIHYAGFMKPWHRPTEDYAQNFWSALKQTPYYEEVLFAMMNGVSYWSIYENVTKKRHFRNVIMRIANKLLPKGTIRREKVKKIVRIFHHA</sequence>
<dbReference type="AlphaFoldDB" id="A0AAW4VUA7"/>
<dbReference type="SUPFAM" id="SSF53448">
    <property type="entry name" value="Nucleotide-diphospho-sugar transferases"/>
    <property type="match status" value="1"/>
</dbReference>
<gene>
    <name evidence="5" type="ORF">LKD22_04975</name>
</gene>
<evidence type="ECO:0000256" key="2">
    <source>
        <dbReference type="ARBA" id="ARBA00022679"/>
    </source>
</evidence>
<name>A0AAW4VUA7_9FIRM</name>
<dbReference type="RefSeq" id="WP_227600413.1">
    <property type="nucleotide sequence ID" value="NZ_JAJEPX010000010.1"/>
</dbReference>
<keyword evidence="6" id="KW-1185">Reference proteome</keyword>
<dbReference type="CDD" id="cd04194">
    <property type="entry name" value="GT8_A4GalT_like"/>
    <property type="match status" value="1"/>
</dbReference>
<dbReference type="GO" id="GO:0016757">
    <property type="term" value="F:glycosyltransferase activity"/>
    <property type="evidence" value="ECO:0007669"/>
    <property type="project" value="UniProtKB-KW"/>
</dbReference>
<organism evidence="5 6">
    <name type="scientific">Agathobaculum butyriciproducens</name>
    <dbReference type="NCBI Taxonomy" id="1628085"/>
    <lineage>
        <taxon>Bacteria</taxon>
        <taxon>Bacillati</taxon>
        <taxon>Bacillota</taxon>
        <taxon>Clostridia</taxon>
        <taxon>Eubacteriales</taxon>
        <taxon>Butyricicoccaceae</taxon>
        <taxon>Agathobaculum</taxon>
    </lineage>
</organism>